<dbReference type="EMBL" id="CP155571">
    <property type="protein sequence ID" value="XFO72017.1"/>
    <property type="molecule type" value="Genomic_DNA"/>
</dbReference>
<sequence length="352" mass="37850">MFTSQRGAAALMAILVMTLLLVIGSGLARLSLTDVGTAGNYRDGLAAQYLAEAGAKRALSEIRRSETGEWPGETREFDMGNYEVKANYEVKPVVNQGMYRIITAIGTVNRATRTVVVTVTSDSPFHYAAFSGKHMRLSGVAVDGDIGSNGDITLTGGKITGRADATGEIYAYDVDAARLNPGVSPKDLPPFTSQIRQNYKAIGKMANIREDDSQRYVTWGDFSNLNKNVFYVEAQYPLLLATGHITGPGVIYCTEEIRIAGATISNNVALISEKNIKISEGIMDKSLLIAGGDVEINIADYRGGTIAYGNLSIAGNGYGDPKLEAAEILNNAYLPFAWASGKIQIMAWNSHE</sequence>
<keyword evidence="3" id="KW-1185">Reference proteome</keyword>
<dbReference type="Pfam" id="PF14341">
    <property type="entry name" value="PilX_N"/>
    <property type="match status" value="1"/>
</dbReference>
<reference evidence="2" key="1">
    <citation type="submission" date="2024-05" db="EMBL/GenBank/DDBJ databases">
        <title>Isolation and characterization of Sporomusa carbonis sp. nov., a carboxydotrophic hydrogenogen in the genus of Sporomusa isolated from a charcoal burning pile.</title>
        <authorList>
            <person name="Boeer T."/>
            <person name="Rosenbaum F."/>
            <person name="Eysell L."/>
            <person name="Mueller V."/>
            <person name="Daniel R."/>
            <person name="Poehlein A."/>
        </authorList>
    </citation>
    <scope>NUCLEOTIDE SEQUENCE [LARGE SCALE GENOMIC DNA]</scope>
    <source>
        <strain evidence="2">DSM 3132</strain>
    </source>
</reference>
<gene>
    <name evidence="2" type="ORF">SPACI_020630</name>
</gene>
<evidence type="ECO:0000313" key="2">
    <source>
        <dbReference type="EMBL" id="XFO72017.1"/>
    </source>
</evidence>
<protein>
    <recommendedName>
        <fullName evidence="1">Type 4 fimbrial biogenesis protein PilX N-terminal domain-containing protein</fullName>
    </recommendedName>
</protein>
<feature type="domain" description="Type 4 fimbrial biogenesis protein PilX N-terminal" evidence="1">
    <location>
        <begin position="6"/>
        <end position="54"/>
    </location>
</feature>
<dbReference type="Proteomes" id="UP000216052">
    <property type="component" value="Chromosome"/>
</dbReference>
<accession>A0ABZ3J100</accession>
<evidence type="ECO:0000313" key="3">
    <source>
        <dbReference type="Proteomes" id="UP000216052"/>
    </source>
</evidence>
<proteinExistence type="predicted"/>
<name>A0ABZ3J100_SPOA4</name>
<organism evidence="2 3">
    <name type="scientific">Sporomusa acidovorans (strain ATCC 49682 / DSM 3132 / Mol)</name>
    <dbReference type="NCBI Taxonomy" id="1123286"/>
    <lineage>
        <taxon>Bacteria</taxon>
        <taxon>Bacillati</taxon>
        <taxon>Bacillota</taxon>
        <taxon>Negativicutes</taxon>
        <taxon>Selenomonadales</taxon>
        <taxon>Sporomusaceae</taxon>
        <taxon>Sporomusa</taxon>
    </lineage>
</organism>
<dbReference type="InterPro" id="IPR025746">
    <property type="entry name" value="PilX_N_dom"/>
</dbReference>
<dbReference type="RefSeq" id="WP_093795207.1">
    <property type="nucleotide sequence ID" value="NZ_CP155571.1"/>
</dbReference>
<evidence type="ECO:0000259" key="1">
    <source>
        <dbReference type="Pfam" id="PF14341"/>
    </source>
</evidence>